<evidence type="ECO:0000313" key="19">
    <source>
        <dbReference type="Proteomes" id="UP000070467"/>
    </source>
</evidence>
<dbReference type="InterPro" id="IPR036794">
    <property type="entry name" value="ATP_F1_dsu/esu_C_sf"/>
</dbReference>
<dbReference type="PANTHER" id="PTHR13822">
    <property type="entry name" value="ATP SYNTHASE DELTA/EPSILON CHAIN"/>
    <property type="match status" value="1"/>
</dbReference>
<evidence type="ECO:0000256" key="9">
    <source>
        <dbReference type="ARBA" id="ARBA00023196"/>
    </source>
</evidence>
<dbReference type="InterPro" id="IPR020546">
    <property type="entry name" value="ATP_synth_F1_dsu/esu_N"/>
</dbReference>
<keyword evidence="13" id="KW-1003">Cell membrane</keyword>
<name>A0ABR5TKM5_9BACL</name>
<evidence type="ECO:0000259" key="16">
    <source>
        <dbReference type="Pfam" id="PF00401"/>
    </source>
</evidence>
<comment type="similarity">
    <text evidence="3 13 14">Belongs to the ATPase epsilon chain family.</text>
</comment>
<feature type="domain" description="ATP synthase epsilon subunit C-terminal" evidence="16">
    <location>
        <begin position="86"/>
        <end position="130"/>
    </location>
</feature>
<keyword evidence="7 13" id="KW-0406">Ion transport</keyword>
<dbReference type="InterPro" id="IPR036771">
    <property type="entry name" value="ATPsynth_dsu/esu_N"/>
</dbReference>
<evidence type="ECO:0000256" key="6">
    <source>
        <dbReference type="ARBA" id="ARBA00022781"/>
    </source>
</evidence>
<evidence type="ECO:0000256" key="4">
    <source>
        <dbReference type="ARBA" id="ARBA00014480"/>
    </source>
</evidence>
<dbReference type="NCBIfam" id="TIGR01216">
    <property type="entry name" value="ATP_synt_epsi"/>
    <property type="match status" value="1"/>
</dbReference>
<dbReference type="Gene3D" id="1.20.5.440">
    <property type="entry name" value="ATP synthase delta/epsilon subunit, C-terminal domain"/>
    <property type="match status" value="1"/>
</dbReference>
<evidence type="ECO:0000256" key="15">
    <source>
        <dbReference type="SAM" id="Coils"/>
    </source>
</evidence>
<keyword evidence="6 13" id="KW-0375">Hydrogen ion transport</keyword>
<evidence type="ECO:0000256" key="10">
    <source>
        <dbReference type="ARBA" id="ARBA00023310"/>
    </source>
</evidence>
<evidence type="ECO:0000256" key="12">
    <source>
        <dbReference type="ARBA" id="ARBA00031795"/>
    </source>
</evidence>
<dbReference type="Pfam" id="PF02823">
    <property type="entry name" value="ATP-synt_DE_N"/>
    <property type="match status" value="1"/>
</dbReference>
<dbReference type="NCBIfam" id="NF001846">
    <property type="entry name" value="PRK00571.1-3"/>
    <property type="match status" value="1"/>
</dbReference>
<evidence type="ECO:0000313" key="18">
    <source>
        <dbReference type="EMBL" id="KXB55815.1"/>
    </source>
</evidence>
<gene>
    <name evidence="13" type="primary">atpC</name>
    <name evidence="18" type="ORF">HMPREF1871_01137</name>
</gene>
<dbReference type="CDD" id="cd12152">
    <property type="entry name" value="F1-ATPase_delta"/>
    <property type="match status" value="1"/>
</dbReference>
<comment type="caution">
    <text evidence="18">The sequence shown here is derived from an EMBL/GenBank/DDBJ whole genome shotgun (WGS) entry which is preliminary data.</text>
</comment>
<dbReference type="Pfam" id="PF00401">
    <property type="entry name" value="ATP-synt_DE"/>
    <property type="match status" value="1"/>
</dbReference>
<dbReference type="InterPro" id="IPR020547">
    <property type="entry name" value="ATP_synth_F1_esu_C"/>
</dbReference>
<keyword evidence="8 13" id="KW-0472">Membrane</keyword>
<evidence type="ECO:0000256" key="13">
    <source>
        <dbReference type="HAMAP-Rule" id="MF_00530"/>
    </source>
</evidence>
<dbReference type="SUPFAM" id="SSF46604">
    <property type="entry name" value="Epsilon subunit of F1F0-ATP synthase C-terminal domain"/>
    <property type="match status" value="1"/>
</dbReference>
<dbReference type="HAMAP" id="MF_00530">
    <property type="entry name" value="ATP_synth_epsil_bac"/>
    <property type="match status" value="1"/>
</dbReference>
<protein>
    <recommendedName>
        <fullName evidence="4 13">ATP synthase epsilon chain</fullName>
    </recommendedName>
    <alternativeName>
        <fullName evidence="12 13">ATP synthase F1 sector epsilon subunit</fullName>
    </alternativeName>
    <alternativeName>
        <fullName evidence="11 13">F-ATPase epsilon subunit</fullName>
    </alternativeName>
</protein>
<dbReference type="Gene3D" id="2.60.15.10">
    <property type="entry name" value="F0F1 ATP synthase delta/epsilon subunit, N-terminal"/>
    <property type="match status" value="1"/>
</dbReference>
<feature type="domain" description="ATP synthase F1 complex delta/epsilon subunit N-terminal" evidence="17">
    <location>
        <begin position="1"/>
        <end position="81"/>
    </location>
</feature>
<dbReference type="EMBL" id="LSDB01000063">
    <property type="protein sequence ID" value="KXB55815.1"/>
    <property type="molecule type" value="Genomic_DNA"/>
</dbReference>
<comment type="subunit">
    <text evidence="13 14">F-type ATPases have 2 components, CF(1) - the catalytic core - and CF(0) - the membrane proton channel. CF(1) has five subunits: alpha(3), beta(3), gamma(1), delta(1), epsilon(1). CF(0) has three main subunits: a, b and c.</text>
</comment>
<comment type="function">
    <text evidence="1 13">Produces ATP from ADP in the presence of a proton gradient across the membrane.</text>
</comment>
<keyword evidence="15" id="KW-0175">Coiled coil</keyword>
<evidence type="ECO:0000256" key="8">
    <source>
        <dbReference type="ARBA" id="ARBA00023136"/>
    </source>
</evidence>
<dbReference type="Proteomes" id="UP000070467">
    <property type="component" value="Unassembled WGS sequence"/>
</dbReference>
<evidence type="ECO:0000256" key="5">
    <source>
        <dbReference type="ARBA" id="ARBA00022448"/>
    </source>
</evidence>
<dbReference type="RefSeq" id="WP_066130930.1">
    <property type="nucleotide sequence ID" value="NZ_KQ959906.1"/>
</dbReference>
<feature type="coiled-coil region" evidence="15">
    <location>
        <begin position="87"/>
        <end position="116"/>
    </location>
</feature>
<organism evidence="18 19">
    <name type="scientific">Gemelliphila asaccharolytica</name>
    <dbReference type="NCBI Taxonomy" id="502393"/>
    <lineage>
        <taxon>Bacteria</taxon>
        <taxon>Bacillati</taxon>
        <taxon>Bacillota</taxon>
        <taxon>Bacilli</taxon>
        <taxon>Bacillales</taxon>
        <taxon>Gemellaceae</taxon>
        <taxon>Gemelliphila</taxon>
    </lineage>
</organism>
<keyword evidence="5 13" id="KW-0813">Transport</keyword>
<evidence type="ECO:0000256" key="11">
    <source>
        <dbReference type="ARBA" id="ARBA00030215"/>
    </source>
</evidence>
<sequence>MKVNIATPNGEIYNSKDIKMVVLNTHSGSIGIMKNHEPTVATLKIGVLKIVDNKEKNHYFAVSEGFSECHSEEVSIMVQTAEEASNIDKLRAEKSKQRAEERLAKKEQGLDTKRAEISLLKAITRLKVAELK</sequence>
<dbReference type="PANTHER" id="PTHR13822:SF10">
    <property type="entry name" value="ATP SYNTHASE EPSILON CHAIN, CHLOROPLASTIC"/>
    <property type="match status" value="1"/>
</dbReference>
<accession>A0ABR5TKM5</accession>
<dbReference type="SUPFAM" id="SSF51344">
    <property type="entry name" value="Epsilon subunit of F1F0-ATP synthase N-terminal domain"/>
    <property type="match status" value="1"/>
</dbReference>
<evidence type="ECO:0000256" key="3">
    <source>
        <dbReference type="ARBA" id="ARBA00005712"/>
    </source>
</evidence>
<dbReference type="InterPro" id="IPR001469">
    <property type="entry name" value="ATP_synth_F1_dsu/esu"/>
</dbReference>
<keyword evidence="19" id="KW-1185">Reference proteome</keyword>
<evidence type="ECO:0000256" key="14">
    <source>
        <dbReference type="RuleBase" id="RU003656"/>
    </source>
</evidence>
<keyword evidence="10 13" id="KW-0066">ATP synthesis</keyword>
<reference evidence="18 19" key="1">
    <citation type="submission" date="2016-01" db="EMBL/GenBank/DDBJ databases">
        <authorList>
            <person name="Mitreva M."/>
            <person name="Pepin K.H."/>
            <person name="Mihindukulasuriya K.A."/>
            <person name="Fulton R."/>
            <person name="Fronick C."/>
            <person name="O'Laughlin M."/>
            <person name="Miner T."/>
            <person name="Herter B."/>
            <person name="Rosa B.A."/>
            <person name="Cordes M."/>
            <person name="Tomlinson C."/>
            <person name="Wollam A."/>
            <person name="Palsikar V.B."/>
            <person name="Mardis E.R."/>
            <person name="Wilson R.K."/>
        </authorList>
    </citation>
    <scope>NUCLEOTIDE SEQUENCE [LARGE SCALE GENOMIC DNA]</scope>
    <source>
        <strain evidence="18 19">KA00071</strain>
    </source>
</reference>
<evidence type="ECO:0000256" key="1">
    <source>
        <dbReference type="ARBA" id="ARBA00003543"/>
    </source>
</evidence>
<proteinExistence type="inferred from homology"/>
<evidence type="ECO:0000256" key="2">
    <source>
        <dbReference type="ARBA" id="ARBA00004202"/>
    </source>
</evidence>
<evidence type="ECO:0000259" key="17">
    <source>
        <dbReference type="Pfam" id="PF02823"/>
    </source>
</evidence>
<evidence type="ECO:0000256" key="7">
    <source>
        <dbReference type="ARBA" id="ARBA00023065"/>
    </source>
</evidence>
<keyword evidence="9 13" id="KW-0139">CF(1)</keyword>
<comment type="subcellular location">
    <subcellularLocation>
        <location evidence="2 13">Cell membrane</location>
        <topology evidence="2 13">Peripheral membrane protein</topology>
    </subcellularLocation>
</comment>